<dbReference type="Proteomes" id="UP000310754">
    <property type="component" value="Unassembled WGS sequence"/>
</dbReference>
<feature type="chain" id="PRO_5020614948" evidence="1">
    <location>
        <begin position="27"/>
        <end position="130"/>
    </location>
</feature>
<proteinExistence type="predicted"/>
<comment type="caution">
    <text evidence="2">The sequence shown here is derived from an EMBL/GenBank/DDBJ whole genome shotgun (WGS) entry which is preliminary data.</text>
</comment>
<protein>
    <submittedName>
        <fullName evidence="2">Uncharacterized protein</fullName>
    </submittedName>
</protein>
<evidence type="ECO:0000313" key="2">
    <source>
        <dbReference type="EMBL" id="THF53968.1"/>
    </source>
</evidence>
<evidence type="ECO:0000256" key="1">
    <source>
        <dbReference type="SAM" id="SignalP"/>
    </source>
</evidence>
<feature type="signal peptide" evidence="1">
    <location>
        <begin position="1"/>
        <end position="26"/>
    </location>
</feature>
<keyword evidence="3" id="KW-1185">Reference proteome</keyword>
<accession>A0A4S4A5Z9</accession>
<dbReference type="AlphaFoldDB" id="A0A4S4A5Z9"/>
<dbReference type="RefSeq" id="WP_190234893.1">
    <property type="nucleotide sequence ID" value="NZ_SSOA01000001.1"/>
</dbReference>
<name>A0A4S4A5Z9_9HYPH</name>
<organism evidence="2 3">
    <name type="scientific">Allorhizobium terrae</name>
    <dbReference type="NCBI Taxonomy" id="1848972"/>
    <lineage>
        <taxon>Bacteria</taxon>
        <taxon>Pseudomonadati</taxon>
        <taxon>Pseudomonadota</taxon>
        <taxon>Alphaproteobacteria</taxon>
        <taxon>Hyphomicrobiales</taxon>
        <taxon>Rhizobiaceae</taxon>
        <taxon>Rhizobium/Agrobacterium group</taxon>
        <taxon>Allorhizobium</taxon>
    </lineage>
</organism>
<gene>
    <name evidence="2" type="ORF">E6C51_02360</name>
</gene>
<keyword evidence="1" id="KW-0732">Signal</keyword>
<dbReference type="EMBL" id="SSOA01000001">
    <property type="protein sequence ID" value="THF53968.1"/>
    <property type="molecule type" value="Genomic_DNA"/>
</dbReference>
<evidence type="ECO:0000313" key="3">
    <source>
        <dbReference type="Proteomes" id="UP000310754"/>
    </source>
</evidence>
<sequence>MTNAGYIRLGTVAVSLCLALSGSAYAKSTGWLNANRLQDFGREHLHANALPTSISCKDSDVVAGMDRRNTMVKIEYSSNPEHIKWKWAWGGLVGKIDRDYAAKGYKMVSQDSFRRPSGLLMRCAIWQKRN</sequence>
<reference evidence="2 3" key="1">
    <citation type="submission" date="2019-04" db="EMBL/GenBank/DDBJ databases">
        <title>Rhizobium terrae sp. nov., isolated from a paddy soil.</title>
        <authorList>
            <person name="Lin S.-Y."/>
            <person name="Hameed A."/>
            <person name="Huang H.-I."/>
            <person name="Young C.-C."/>
        </authorList>
    </citation>
    <scope>NUCLEOTIDE SEQUENCE [LARGE SCALE GENOMIC DNA]</scope>
    <source>
        <strain evidence="2 3">CC-HIH110</strain>
    </source>
</reference>